<name>A0A0S3UHQ3_PREIN</name>
<protein>
    <recommendedName>
        <fullName evidence="3">Nucleotidyltransferase</fullName>
    </recommendedName>
</protein>
<gene>
    <name evidence="1" type="ORF">PIOMA14_I_0427</name>
</gene>
<reference evidence="1 2" key="1">
    <citation type="journal article" date="2016" name="DNA Res.">
        <title>The complete genome sequencing of Prevotella intermedia strain OMA14 and a subsequent fine-scale, intra-species genomic comparison reveal an unusual amplification of conjugative and mobile transposons and identify a novel Prevotella-lineage-specific repeat.</title>
        <authorList>
            <person name="Naito M."/>
            <person name="Ogura Y."/>
            <person name="Itoh T."/>
            <person name="Shoji M."/>
            <person name="Okamoto M."/>
            <person name="Hayashi T."/>
            <person name="Nakayama K."/>
        </authorList>
    </citation>
    <scope>NUCLEOTIDE SEQUENCE [LARGE SCALE GENOMIC DNA]</scope>
    <source>
        <strain evidence="1 2">OMA14</strain>
    </source>
</reference>
<dbReference type="Proteomes" id="UP000217431">
    <property type="component" value="Chromosome I"/>
</dbReference>
<dbReference type="Pfam" id="PF08843">
    <property type="entry name" value="AbiEii"/>
    <property type="match status" value="1"/>
</dbReference>
<evidence type="ECO:0000313" key="2">
    <source>
        <dbReference type="Proteomes" id="UP000217431"/>
    </source>
</evidence>
<dbReference type="AlphaFoldDB" id="A0A0S3UHQ3"/>
<dbReference type="InterPro" id="IPR014942">
    <property type="entry name" value="AbiEii"/>
</dbReference>
<accession>A0A0S3UHQ3</accession>
<dbReference type="EMBL" id="AP014597">
    <property type="protein sequence ID" value="BAU16935.1"/>
    <property type="molecule type" value="Genomic_DNA"/>
</dbReference>
<dbReference type="RefSeq" id="WP_096404995.1">
    <property type="nucleotide sequence ID" value="NZ_AP014597.1"/>
</dbReference>
<sequence>MNFQISSKKIGNPLLVELLRKVSHCFAEIGQDFFVIGATARDILIRQLVGISSGRKTRDLDLAIAIPDWDAFEEIKRALLAQGFKKDGQMYQRFYDGDYEMDIVPYGDIEREDGYIYWPPEEDIAMSVKGFADVLSGAITVTIDNEFDIKIASLHGLFVLKFNAWLDRNIQTNKDAVDMAFILENYFIANLNRNLHAEVYDWEDFDEIVVGAYWLAYDIVGFLSKEHLFHYEQCLRNEIEKRENSRLIQQVIDSSSVFSYEKLLLAFQKMIAVFDKVLHGEDSD</sequence>
<evidence type="ECO:0000313" key="1">
    <source>
        <dbReference type="EMBL" id="BAU16935.1"/>
    </source>
</evidence>
<proteinExistence type="predicted"/>
<evidence type="ECO:0008006" key="3">
    <source>
        <dbReference type="Google" id="ProtNLM"/>
    </source>
</evidence>
<organism evidence="1 2">
    <name type="scientific">Prevotella intermedia</name>
    <dbReference type="NCBI Taxonomy" id="28131"/>
    <lineage>
        <taxon>Bacteria</taxon>
        <taxon>Pseudomonadati</taxon>
        <taxon>Bacteroidota</taxon>
        <taxon>Bacteroidia</taxon>
        <taxon>Bacteroidales</taxon>
        <taxon>Prevotellaceae</taxon>
        <taxon>Prevotella</taxon>
    </lineage>
</organism>